<keyword evidence="5" id="KW-1185">Reference proteome</keyword>
<dbReference type="Pfam" id="PF04082">
    <property type="entry name" value="Fungal_trans"/>
    <property type="match status" value="1"/>
</dbReference>
<evidence type="ECO:0000313" key="4">
    <source>
        <dbReference type="EMBL" id="OAG35851.1"/>
    </source>
</evidence>
<dbReference type="PROSITE" id="PS00455">
    <property type="entry name" value="AMP_BINDING"/>
    <property type="match status" value="1"/>
</dbReference>
<protein>
    <submittedName>
        <fullName evidence="4">Acetoacetate-CoA ligase</fullName>
    </submittedName>
</protein>
<feature type="compositionally biased region" description="Polar residues" evidence="2">
    <location>
        <begin position="713"/>
        <end position="746"/>
    </location>
</feature>
<dbReference type="Gene3D" id="3.30.300.30">
    <property type="match status" value="1"/>
</dbReference>
<dbReference type="Pfam" id="PF00501">
    <property type="entry name" value="AMP-binding"/>
    <property type="match status" value="1"/>
</dbReference>
<dbReference type="GO" id="GO:0003677">
    <property type="term" value="F:DNA binding"/>
    <property type="evidence" value="ECO:0007669"/>
    <property type="project" value="InterPro"/>
</dbReference>
<keyword evidence="4" id="KW-0436">Ligase</keyword>
<dbReference type="SUPFAM" id="SSF56801">
    <property type="entry name" value="Acetyl-CoA synthetase-like"/>
    <property type="match status" value="1"/>
</dbReference>
<dbReference type="InterPro" id="IPR005914">
    <property type="entry name" value="Acac_CoA_synth"/>
</dbReference>
<dbReference type="NCBIfam" id="TIGR01217">
    <property type="entry name" value="ac_ac_CoA_syn"/>
    <property type="match status" value="1"/>
</dbReference>
<dbReference type="PANTHER" id="PTHR42921:SF4">
    <property type="entry name" value="ACETOACETYL-COA SYNTHASE (AFU_ORTHOLOGUE AFUA_8G04770)"/>
    <property type="match status" value="1"/>
</dbReference>
<dbReference type="GeneID" id="34605061"/>
<feature type="compositionally biased region" description="Polar residues" evidence="2">
    <location>
        <begin position="1256"/>
        <end position="1268"/>
    </location>
</feature>
<comment type="caution">
    <text evidence="4">The sequence shown here is derived from an EMBL/GenBank/DDBJ whole genome shotgun (WGS) entry which is preliminary data.</text>
</comment>
<dbReference type="InterPro" id="IPR000873">
    <property type="entry name" value="AMP-dep_synth/lig_dom"/>
</dbReference>
<dbReference type="InterPro" id="IPR042099">
    <property type="entry name" value="ANL_N_sf"/>
</dbReference>
<keyword evidence="1" id="KW-0539">Nucleus</keyword>
<dbReference type="GO" id="GO:0006629">
    <property type="term" value="P:lipid metabolic process"/>
    <property type="evidence" value="ECO:0007669"/>
    <property type="project" value="InterPro"/>
</dbReference>
<dbReference type="OrthoDB" id="10253869at2759"/>
<dbReference type="GO" id="GO:0006351">
    <property type="term" value="P:DNA-templated transcription"/>
    <property type="evidence" value="ECO:0007669"/>
    <property type="project" value="InterPro"/>
</dbReference>
<feature type="domain" description="Xylanolytic transcriptional activator regulatory" evidence="3">
    <location>
        <begin position="936"/>
        <end position="1004"/>
    </location>
</feature>
<dbReference type="InterPro" id="IPR007219">
    <property type="entry name" value="XnlR_reg_dom"/>
</dbReference>
<name>A0A177EWU3_9EURO</name>
<organism evidence="4 5">
    <name type="scientific">Fonsecaea monophora</name>
    <dbReference type="NCBI Taxonomy" id="254056"/>
    <lineage>
        <taxon>Eukaryota</taxon>
        <taxon>Fungi</taxon>
        <taxon>Dikarya</taxon>
        <taxon>Ascomycota</taxon>
        <taxon>Pezizomycotina</taxon>
        <taxon>Eurotiomycetes</taxon>
        <taxon>Chaetothyriomycetidae</taxon>
        <taxon>Chaetothyriales</taxon>
        <taxon>Herpotrichiellaceae</taxon>
        <taxon>Fonsecaea</taxon>
    </lineage>
</organism>
<evidence type="ECO:0000259" key="3">
    <source>
        <dbReference type="SMART" id="SM00906"/>
    </source>
</evidence>
<accession>A0A177EWU3</accession>
<dbReference type="InterPro" id="IPR045851">
    <property type="entry name" value="AMP-bd_C_sf"/>
</dbReference>
<evidence type="ECO:0000256" key="1">
    <source>
        <dbReference type="ARBA" id="ARBA00023242"/>
    </source>
</evidence>
<proteinExistence type="predicted"/>
<feature type="region of interest" description="Disordered" evidence="2">
    <location>
        <begin position="1256"/>
        <end position="1277"/>
    </location>
</feature>
<dbReference type="SMART" id="SM00906">
    <property type="entry name" value="Fungal_trans"/>
    <property type="match status" value="1"/>
</dbReference>
<dbReference type="Gene3D" id="3.40.50.12780">
    <property type="entry name" value="N-terminal domain of ligase-like"/>
    <property type="match status" value="1"/>
</dbReference>
<evidence type="ECO:0000256" key="2">
    <source>
        <dbReference type="SAM" id="MobiDB-lite"/>
    </source>
</evidence>
<reference evidence="4 5" key="1">
    <citation type="submission" date="2016-03" db="EMBL/GenBank/DDBJ databases">
        <title>Draft genome sequence of the Fonsecaea monophora CBS 269.37.</title>
        <authorList>
            <person name="Bombassaro A."/>
            <person name="Vinicius W.A."/>
            <person name="De Hoog S."/>
            <person name="Sun J."/>
            <person name="Souza E.M."/>
            <person name="Raittz R.T."/>
            <person name="Costa F."/>
            <person name="Leao A.C."/>
            <person name="Tadra-Sfeir M.Z."/>
            <person name="Baura V."/>
            <person name="Balsanelli E."/>
            <person name="Pedrosa F.O."/>
            <person name="Moreno L.F."/>
            <person name="Steffens M.B."/>
            <person name="Xi L."/>
            <person name="Bocca A.L."/>
            <person name="Felipe M.S."/>
            <person name="Teixeira M."/>
            <person name="Telles Filho F.Q."/>
            <person name="Azevedo C.M."/>
            <person name="Gomes R."/>
            <person name="Vicente V.A."/>
        </authorList>
    </citation>
    <scope>NUCLEOTIDE SEQUENCE [LARGE SCALE GENOMIC DNA]</scope>
    <source>
        <strain evidence="4 5">CBS 269.37</strain>
    </source>
</reference>
<feature type="region of interest" description="Disordered" evidence="2">
    <location>
        <begin position="713"/>
        <end position="756"/>
    </location>
</feature>
<sequence length="1308" mass="145837">MRLNAGFELQHDKSKGWHSQDTLITIKMVASRSSNIPSSQHKAQHHTMQPKPVWKPMIPAHQIPMNIYREHINSKFSIQLRDSHELHRWSVTAPHAFWIDLWDYVGLIPALPLGVKHAYNPVLSISEVPPFFEGALINYAENVLSQPLVDDQSPALIGLSECQHLEGEVWTWSLLRENVRRIRSALLRSGIQRGDRVAALISTSVWSVALLLGSASIGAIFTSIAPDLGLEGCTSRLQQVQPSILFADSHYIYKGQQHSNTSKISSIMKLLGPNLELFVVPKGPVGPFRPLSDFLGRSKETDGLKFARLPFTTPLYILYSSGTSGPPKCLVHSHAAIIQHKKIGKLHNSLKPGEVVFQYSSTSWVLWNIMIGHLAMGTTLVLYDGSPTWPKPQRMLEVVEKFRVNYWGVSPKYLKELESTRCIPKAEYDLSSLRMVQTGGSHLAADQYSWFYAVFPSSVHLTSVTGGTDLVTSWCGTDPAGPLFPGEIQMPILGHDVDIADPVDGSSIKNTGEAGEFVCRQPFPSMPVYMWADADGEKYRASYFSRYSFPCWAQHDWASVNPVTKGWVIHGRSDGVLNPQGIRFGSAEIYSVTEAAPFLDTISTTLCVGRKRHGLDFDESVFLFVVMRAGHMFSNELEQLLKSTIRKSLSPRHVPRFVVEVKEIPMTSNGKKVETLVKETISTGKMPRTISSTVINPGCLRAFQHFYSLEPQSPRSFTPLNENGRSPSTPAKTPQSVDNQTQTPTNRPRRQWESVDIEVGAEPLAETTEREPDASPEYVATTASHVGRSDYIGSSDIRFREEMVQGQSDASRLSHTDSALLQLQNAFELPQRSVLASLVDSYFKYCSPWTPVLEPPDVEDLHANGTSPLLLNAVLLAGSRVASSDTLSASAEEFYRKARLLFVLGHERDALASIMAVTLLQWYNPTGPEHISTSTSGFWVRIAAGLAYQVGLHREPVTGKDRYLRRRLWWLIVCRDDVISIGTGRPRTINLDDSDVAPLAANDFSSPDSKARLFLAYSGIIRLLADLTENIRRKTMTGKIQTFLENALYRWIKDLPAEFQLFHGSPKKLRAYNFEGRQLLIPYFVFLVILSRHSASRNQSICMSFVASSFVAGIFEDILNRGELCHCGPVFTFYAFAAGLAQMLALRYGFLHDTAEESLSIIQSSLAELKKRWGSADGALAALAEMKRLTLKSPSLGDTPEPDIERLKEFVDDFGPDLCKQYQLSEHDSFSAHVTHTSSSLSHPRYTDMTQGFRGSMNTLNDSRTSGLQDPRSEHMDSPFTGPSNLFFGDLDPFSGWIDDLELGLMTY</sequence>
<gene>
    <name evidence="4" type="ORF">AYO21_09934</name>
</gene>
<dbReference type="GO" id="GO:0008270">
    <property type="term" value="F:zinc ion binding"/>
    <property type="evidence" value="ECO:0007669"/>
    <property type="project" value="InterPro"/>
</dbReference>
<dbReference type="CDD" id="cd12148">
    <property type="entry name" value="fungal_TF_MHR"/>
    <property type="match status" value="1"/>
</dbReference>
<evidence type="ECO:0000313" key="5">
    <source>
        <dbReference type="Proteomes" id="UP000077002"/>
    </source>
</evidence>
<dbReference type="GO" id="GO:0030729">
    <property type="term" value="F:acetoacetate-CoA ligase activity"/>
    <property type="evidence" value="ECO:0007669"/>
    <property type="project" value="InterPro"/>
</dbReference>
<dbReference type="Proteomes" id="UP000077002">
    <property type="component" value="Unassembled WGS sequence"/>
</dbReference>
<dbReference type="PANTHER" id="PTHR42921">
    <property type="entry name" value="ACETOACETYL-COA SYNTHETASE"/>
    <property type="match status" value="1"/>
</dbReference>
<dbReference type="InterPro" id="IPR020845">
    <property type="entry name" value="AMP-binding_CS"/>
</dbReference>
<dbReference type="EMBL" id="LVKK01000106">
    <property type="protein sequence ID" value="OAG35851.1"/>
    <property type="molecule type" value="Genomic_DNA"/>
</dbReference>
<dbReference type="RefSeq" id="XP_022507803.1">
    <property type="nucleotide sequence ID" value="XM_022659860.1"/>
</dbReference>